<evidence type="ECO:0008006" key="5">
    <source>
        <dbReference type="Google" id="ProtNLM"/>
    </source>
</evidence>
<comment type="caution">
    <text evidence="3">The sequence shown here is derived from an EMBL/GenBank/DDBJ whole genome shotgun (WGS) entry which is preliminary data.</text>
</comment>
<feature type="compositionally biased region" description="Basic and acidic residues" evidence="1">
    <location>
        <begin position="165"/>
        <end position="175"/>
    </location>
</feature>
<feature type="region of interest" description="Disordered" evidence="1">
    <location>
        <begin position="69"/>
        <end position="229"/>
    </location>
</feature>
<evidence type="ECO:0000313" key="4">
    <source>
        <dbReference type="Proteomes" id="UP001232992"/>
    </source>
</evidence>
<keyword evidence="2" id="KW-0472">Membrane</keyword>
<feature type="compositionally biased region" description="Polar residues" evidence="1">
    <location>
        <begin position="98"/>
        <end position="111"/>
    </location>
</feature>
<evidence type="ECO:0000256" key="1">
    <source>
        <dbReference type="SAM" id="MobiDB-lite"/>
    </source>
</evidence>
<feature type="compositionally biased region" description="Pro residues" evidence="1">
    <location>
        <begin position="181"/>
        <end position="191"/>
    </location>
</feature>
<protein>
    <recommendedName>
        <fullName evidence="5">LapA family protein</fullName>
    </recommendedName>
</protein>
<proteinExistence type="predicted"/>
<organism evidence="3 4">
    <name type="scientific">Roseofilum casamattae BLCC-M143</name>
    <dbReference type="NCBI Taxonomy" id="3022442"/>
    <lineage>
        <taxon>Bacteria</taxon>
        <taxon>Bacillati</taxon>
        <taxon>Cyanobacteriota</taxon>
        <taxon>Cyanophyceae</taxon>
        <taxon>Desertifilales</taxon>
        <taxon>Desertifilaceae</taxon>
        <taxon>Roseofilum</taxon>
        <taxon>Roseofilum casamattae</taxon>
    </lineage>
</organism>
<evidence type="ECO:0000256" key="2">
    <source>
        <dbReference type="SAM" id="Phobius"/>
    </source>
</evidence>
<gene>
    <name evidence="3" type="ORF">PMH09_02230</name>
</gene>
<evidence type="ECO:0000313" key="3">
    <source>
        <dbReference type="EMBL" id="MDJ1182002.1"/>
    </source>
</evidence>
<keyword evidence="2" id="KW-1133">Transmembrane helix</keyword>
<dbReference type="EMBL" id="JAQOSQ010000001">
    <property type="protein sequence ID" value="MDJ1182002.1"/>
    <property type="molecule type" value="Genomic_DNA"/>
</dbReference>
<feature type="compositionally biased region" description="Acidic residues" evidence="1">
    <location>
        <begin position="112"/>
        <end position="121"/>
    </location>
</feature>
<keyword evidence="2" id="KW-0812">Transmembrane</keyword>
<keyword evidence="4" id="KW-1185">Reference proteome</keyword>
<dbReference type="Proteomes" id="UP001232992">
    <property type="component" value="Unassembled WGS sequence"/>
</dbReference>
<feature type="compositionally biased region" description="Low complexity" evidence="1">
    <location>
        <begin position="133"/>
        <end position="156"/>
    </location>
</feature>
<feature type="transmembrane region" description="Helical" evidence="2">
    <location>
        <begin position="37"/>
        <end position="55"/>
    </location>
</feature>
<dbReference type="RefSeq" id="WP_283756651.1">
    <property type="nucleotide sequence ID" value="NZ_JAQOSQ010000001.1"/>
</dbReference>
<sequence>MNQRIILSIALGVSLVFVAQNLTPTLSVVFLGMRSPALPVGIWLFLGFTLGAIVSKLMGSIVRWSATLQSPAKGREEESRRGNRSTNPPNPPSSTATERISFTKSSTSSADWEQENPPIEEWDNREWDKTSNSFQSDSFQSDSFQSDSFQSDSFPVENPPPPPQRRVENVYDTDYRVIVPPYSPGSPPPAEQPAQDSIQDKPKSPPFPSGNSDWENREAASSDDEVDSW</sequence>
<reference evidence="3 4" key="1">
    <citation type="submission" date="2023-01" db="EMBL/GenBank/DDBJ databases">
        <title>Novel diversity within Roseofilum (Cyanobacteria; Desertifilaceae) from marine benthic mats with descriptions of four novel species.</title>
        <authorList>
            <person name="Wang Y."/>
            <person name="Berthold D.E."/>
            <person name="Hu J."/>
            <person name="Lefler F.W."/>
            <person name="Laughinghouse H.D. IV."/>
        </authorList>
    </citation>
    <scope>NUCLEOTIDE SEQUENCE [LARGE SCALE GENOMIC DNA]</scope>
    <source>
        <strain evidence="3 4">BLCC-M143</strain>
    </source>
</reference>
<accession>A0ABT7BT78</accession>
<name>A0ABT7BT78_9CYAN</name>